<evidence type="ECO:0000313" key="2">
    <source>
        <dbReference type="Proteomes" id="UP000075816"/>
    </source>
</evidence>
<dbReference type="KEGG" id="fnf:BSQ88_08860"/>
<dbReference type="GeneID" id="75076538"/>
<accession>A0A162IKB2</accession>
<reference evidence="1 2" key="1">
    <citation type="submission" date="2016-03" db="EMBL/GenBank/DDBJ databases">
        <title>Comparative genomics of human isolates of Fusobacterium necrophorum.</title>
        <authorList>
            <person name="Jensen A."/>
            <person name="Bank S."/>
            <person name="Andersen P.S."/>
            <person name="Kristensen L.H."/>
            <person name="Prag J."/>
        </authorList>
    </citation>
    <scope>NUCLEOTIDE SEQUENCE [LARGE SCALE GENOMIC DNA]</scope>
    <source>
        <strain evidence="1 2">LS_1264</strain>
    </source>
</reference>
<proteinExistence type="predicted"/>
<dbReference type="RefSeq" id="WP_009006013.1">
    <property type="nucleotide sequence ID" value="NZ_CAXOUV010000007.1"/>
</dbReference>
<dbReference type="Proteomes" id="UP000075816">
    <property type="component" value="Unassembled WGS sequence"/>
</dbReference>
<dbReference type="AlphaFoldDB" id="A0A162IKB2"/>
<sequence>MEKETLLLFLTVGGAIFGYHKYLMSWINKKLDKELYDRDTKNFREWSDARDKEIDKKVEKLESTIQTNMVDIKKDIQLIREHILGCRKGS</sequence>
<gene>
    <name evidence="1" type="ORF">A2J07_07895</name>
</gene>
<organism evidence="1 2">
    <name type="scientific">Fusobacterium necrophorum subsp. funduliforme</name>
    <dbReference type="NCBI Taxonomy" id="143387"/>
    <lineage>
        <taxon>Bacteria</taxon>
        <taxon>Fusobacteriati</taxon>
        <taxon>Fusobacteriota</taxon>
        <taxon>Fusobacteriia</taxon>
        <taxon>Fusobacteriales</taxon>
        <taxon>Fusobacteriaceae</taxon>
        <taxon>Fusobacterium</taxon>
    </lineage>
</organism>
<name>A0A162IKB2_9FUSO</name>
<evidence type="ECO:0000313" key="1">
    <source>
        <dbReference type="EMBL" id="KYL01181.1"/>
    </source>
</evidence>
<protein>
    <submittedName>
        <fullName evidence="1">Uncharacterized protein</fullName>
    </submittedName>
</protein>
<comment type="caution">
    <text evidence="1">The sequence shown here is derived from an EMBL/GenBank/DDBJ whole genome shotgun (WGS) entry which is preliminary data.</text>
</comment>
<dbReference type="EMBL" id="LVEA01000085">
    <property type="protein sequence ID" value="KYL01181.1"/>
    <property type="molecule type" value="Genomic_DNA"/>
</dbReference>